<proteinExistence type="predicted"/>
<feature type="compositionally biased region" description="Acidic residues" evidence="1">
    <location>
        <begin position="230"/>
        <end position="242"/>
    </location>
</feature>
<dbReference type="GO" id="GO:0005737">
    <property type="term" value="C:cytoplasm"/>
    <property type="evidence" value="ECO:0007669"/>
    <property type="project" value="TreeGrafter"/>
</dbReference>
<name>A0A6A4WVC6_AMPAM</name>
<feature type="region of interest" description="Disordered" evidence="1">
    <location>
        <begin position="217"/>
        <end position="242"/>
    </location>
</feature>
<dbReference type="PANTHER" id="PTHR28633:SF1">
    <property type="entry name" value="BLOC-2 COMPLEX MEMBER HPS3"/>
    <property type="match status" value="1"/>
</dbReference>
<dbReference type="InterPro" id="IPR017216">
    <property type="entry name" value="HPS3"/>
</dbReference>
<evidence type="ECO:0000256" key="1">
    <source>
        <dbReference type="SAM" id="MobiDB-lite"/>
    </source>
</evidence>
<evidence type="ECO:0000313" key="4">
    <source>
        <dbReference type="EMBL" id="KAF0306268.1"/>
    </source>
</evidence>
<protein>
    <submittedName>
        <fullName evidence="4">Hermansky-Pudlak syndrome 3 protein</fullName>
    </submittedName>
</protein>
<sequence>MVHVIDAHHFGGQQVVTIDHPLSITTGPDNILFVATADHSLHILDIATGELVKPPFSTVDAAVSICYSQYGDYVAALEAKEARNSPDFSYIRVYRHWSQQERAQPMRARIAARVTPPSSGADPTLEMIEVPINEHATAIACCQRTGNLAVACGSLVTVHQFVLKTHDISKFQFGDLEEVVQLELPFEVTELALCEELLLCAGADRLQLLRLRAETAAGASGSERPRTEEPAEEDGEEDLEEDDDLQMMTWDPALPAARLTLPALHRPLPTATDAGPAPRLLVPAGRPQISAESLLYWREPDGESLVGGALCLTPFYQRTETGLTNGQRESGAAGGLHSAERGLLSAVSVFFSSSHEGRLYLVAPLRPADDPPAYAALVGSHSYTSPLLLAAREAHMLHAVTHTGLESYTVRDTRRLSRLERPTEPCPDPTEAGFLLGIRPFVNVTHMCVGDGVLVLAASGPEDSDSATLYLLRLPLPEELYAECARLGGTHGHHAPAMCQALLEEAHMVLRPAVRWQLGRSPSDRLITEYNSSAANVGYYLLRSSSEQDWPRAAPWLQLAAATVEDVLTQCAEAPGLESYLSSALSATDGPPLSYQTANQALSVLSFRAPDALAGVLLAAGPLVEFRAEPPLEALEQLLEETELSEPAAQAARLAALLLVARTGGGTAERRAPLLEPLSEEALPAGCPHLLVAEGGGRRRLTELAELLADGRPDLLAAGLAALAAAGRPPLAELTGLLLEAADTSDRRAALRYELLLRDVLERHLQAGGRPQRAGQAVTLLVRMYLGGTVGAFPPAGAAPATGPVLERHRLGALYGPRAAWLNLVPPFAGRAPAQILADMEADPRLVDLVMLQSLLCSDLPSAEDRRHIREFLSAHPSAVGHDALLALCSELADAAALLAEKYPEAALEHAKERCRSPSDWRTAVQALSDAQQSAEPDGGQQGALAALLDHLASTVPPEQLRLVLAERADQHGAALLRCHNVQRADVVRAEIMRMA</sequence>
<evidence type="ECO:0000313" key="5">
    <source>
        <dbReference type="Proteomes" id="UP000440578"/>
    </source>
</evidence>
<organism evidence="4 5">
    <name type="scientific">Amphibalanus amphitrite</name>
    <name type="common">Striped barnacle</name>
    <name type="synonym">Balanus amphitrite</name>
    <dbReference type="NCBI Taxonomy" id="1232801"/>
    <lineage>
        <taxon>Eukaryota</taxon>
        <taxon>Metazoa</taxon>
        <taxon>Ecdysozoa</taxon>
        <taxon>Arthropoda</taxon>
        <taxon>Crustacea</taxon>
        <taxon>Multicrustacea</taxon>
        <taxon>Cirripedia</taxon>
        <taxon>Thoracica</taxon>
        <taxon>Thoracicalcarea</taxon>
        <taxon>Balanomorpha</taxon>
        <taxon>Balanoidea</taxon>
        <taxon>Balanidae</taxon>
        <taxon>Amphibalaninae</taxon>
        <taxon>Amphibalanus</taxon>
    </lineage>
</organism>
<evidence type="ECO:0000259" key="2">
    <source>
        <dbReference type="Pfam" id="PF14761"/>
    </source>
</evidence>
<dbReference type="AlphaFoldDB" id="A0A6A4WVC6"/>
<dbReference type="PANTHER" id="PTHR28633">
    <property type="entry name" value="HERMANSKY-PUDLAK SYNDROME 3 PROTEIN"/>
    <property type="match status" value="1"/>
</dbReference>
<evidence type="ECO:0000259" key="3">
    <source>
        <dbReference type="Pfam" id="PF14763"/>
    </source>
</evidence>
<dbReference type="EMBL" id="VIIS01000678">
    <property type="protein sequence ID" value="KAF0306268.1"/>
    <property type="molecule type" value="Genomic_DNA"/>
</dbReference>
<gene>
    <name evidence="4" type="primary">HPS3</name>
    <name evidence="4" type="ORF">FJT64_022188</name>
</gene>
<dbReference type="InterPro" id="IPR029438">
    <property type="entry name" value="HPS3_C"/>
</dbReference>
<dbReference type="Proteomes" id="UP000440578">
    <property type="component" value="Unassembled WGS sequence"/>
</dbReference>
<reference evidence="4 5" key="1">
    <citation type="submission" date="2019-07" db="EMBL/GenBank/DDBJ databases">
        <title>Draft genome assembly of a fouling barnacle, Amphibalanus amphitrite (Darwin, 1854): The first reference genome for Thecostraca.</title>
        <authorList>
            <person name="Kim W."/>
        </authorList>
    </citation>
    <scope>NUCLEOTIDE SEQUENCE [LARGE SCALE GENOMIC DNA]</scope>
    <source>
        <strain evidence="4">SNU_AA5</strain>
        <tissue evidence="4">Soma without cirri and trophi</tissue>
    </source>
</reference>
<accession>A0A6A4WVC6</accession>
<keyword evidence="5" id="KW-1185">Reference proteome</keyword>
<dbReference type="OrthoDB" id="10255480at2759"/>
<dbReference type="Pfam" id="PF14761">
    <property type="entry name" value="HPS3_N"/>
    <property type="match status" value="1"/>
</dbReference>
<dbReference type="SUPFAM" id="SSF50998">
    <property type="entry name" value="Quinoprotein alcohol dehydrogenase-like"/>
    <property type="match status" value="1"/>
</dbReference>
<feature type="domain" description="BLOC-2 complex member HPS3 N-terminal" evidence="2">
    <location>
        <begin position="4"/>
        <end position="240"/>
    </location>
</feature>
<dbReference type="Pfam" id="PF14763">
    <property type="entry name" value="HPS3_C"/>
    <property type="match status" value="1"/>
</dbReference>
<feature type="domain" description="BLOC-2 complex member HPS3 C-terminal" evidence="3">
    <location>
        <begin position="480"/>
        <end position="728"/>
    </location>
</feature>
<dbReference type="InterPro" id="IPR029437">
    <property type="entry name" value="HPS3_N"/>
</dbReference>
<comment type="caution">
    <text evidence="4">The sequence shown here is derived from an EMBL/GenBank/DDBJ whole genome shotgun (WGS) entry which is preliminary data.</text>
</comment>
<dbReference type="InterPro" id="IPR011047">
    <property type="entry name" value="Quinoprotein_ADH-like_sf"/>
</dbReference>